<reference evidence="1" key="1">
    <citation type="submission" date="2020-05" db="EMBL/GenBank/DDBJ databases">
        <authorList>
            <person name="Chiriac C."/>
            <person name="Salcher M."/>
            <person name="Ghai R."/>
            <person name="Kavagutti S V."/>
        </authorList>
    </citation>
    <scope>NUCLEOTIDE SEQUENCE</scope>
</reference>
<dbReference type="AlphaFoldDB" id="A0A6J6PCH0"/>
<accession>A0A6J6PCH0</accession>
<proteinExistence type="predicted"/>
<evidence type="ECO:0000313" key="1">
    <source>
        <dbReference type="EMBL" id="CAB4696142.1"/>
    </source>
</evidence>
<name>A0A6J6PCH0_9ZZZZ</name>
<organism evidence="1">
    <name type="scientific">freshwater metagenome</name>
    <dbReference type="NCBI Taxonomy" id="449393"/>
    <lineage>
        <taxon>unclassified sequences</taxon>
        <taxon>metagenomes</taxon>
        <taxon>ecological metagenomes</taxon>
    </lineage>
</organism>
<gene>
    <name evidence="1" type="ORF">UFOPK2399_01037</name>
</gene>
<protein>
    <submittedName>
        <fullName evidence="1">Unannotated protein</fullName>
    </submittedName>
</protein>
<sequence length="169" mass="17505">MRWEYFCHLMRRLAFISLTLALLLPAVAFAGGQAASSPGDGSFVTTDAGGRVIITGRGMIYGHISAGTITVLAYTSDDGSPPQLSAKSRSTVAGAFGAYTGTDVRFFFPSGRYSLQIDGAGIGVSAVGRGSVALIGDSALSDYGSYAINGARPQTLQRIVTIVPFGATR</sequence>
<dbReference type="EMBL" id="CAEZXP010000002">
    <property type="protein sequence ID" value="CAB4696142.1"/>
    <property type="molecule type" value="Genomic_DNA"/>
</dbReference>